<dbReference type="PANTHER" id="PTHR12526">
    <property type="entry name" value="GLYCOSYLTRANSFERASE"/>
    <property type="match status" value="1"/>
</dbReference>
<comment type="caution">
    <text evidence="4">The sequence shown here is derived from an EMBL/GenBank/DDBJ whole genome shotgun (WGS) entry which is preliminary data.</text>
</comment>
<evidence type="ECO:0000259" key="3">
    <source>
        <dbReference type="Pfam" id="PF13579"/>
    </source>
</evidence>
<dbReference type="Proteomes" id="UP000534294">
    <property type="component" value="Unassembled WGS sequence"/>
</dbReference>
<dbReference type="PANTHER" id="PTHR12526:SF636">
    <property type="entry name" value="BLL3647 PROTEIN"/>
    <property type="match status" value="1"/>
</dbReference>
<keyword evidence="5" id="KW-1185">Reference proteome</keyword>
<keyword evidence="4" id="KW-0808">Transferase</keyword>
<feature type="domain" description="Glycosyltransferase subfamily 4-like N-terminal" evidence="3">
    <location>
        <begin position="385"/>
        <end position="539"/>
    </location>
</feature>
<feature type="domain" description="Glycosyltransferase subfamily 4-like N-terminal" evidence="2">
    <location>
        <begin position="19"/>
        <end position="182"/>
    </location>
</feature>
<dbReference type="Gene3D" id="3.40.50.2000">
    <property type="entry name" value="Glycogen Phosphorylase B"/>
    <property type="match status" value="4"/>
</dbReference>
<dbReference type="Pfam" id="PF13579">
    <property type="entry name" value="Glyco_trans_4_4"/>
    <property type="match status" value="1"/>
</dbReference>
<dbReference type="InterPro" id="IPR001296">
    <property type="entry name" value="Glyco_trans_1"/>
</dbReference>
<gene>
    <name evidence="4" type="ORF">HNQ64_004234</name>
</gene>
<evidence type="ECO:0000313" key="5">
    <source>
        <dbReference type="Proteomes" id="UP000534294"/>
    </source>
</evidence>
<dbReference type="GO" id="GO:0016757">
    <property type="term" value="F:glycosyltransferase activity"/>
    <property type="evidence" value="ECO:0007669"/>
    <property type="project" value="InterPro"/>
</dbReference>
<evidence type="ECO:0000259" key="1">
    <source>
        <dbReference type="Pfam" id="PF00534"/>
    </source>
</evidence>
<dbReference type="Pfam" id="PF13692">
    <property type="entry name" value="Glyco_trans_1_4"/>
    <property type="match status" value="1"/>
</dbReference>
<dbReference type="InterPro" id="IPR028098">
    <property type="entry name" value="Glyco_trans_4-like_N"/>
</dbReference>
<organism evidence="4 5">
    <name type="scientific">Prosthecobacter dejongeii</name>
    <dbReference type="NCBI Taxonomy" id="48465"/>
    <lineage>
        <taxon>Bacteria</taxon>
        <taxon>Pseudomonadati</taxon>
        <taxon>Verrucomicrobiota</taxon>
        <taxon>Verrucomicrobiia</taxon>
        <taxon>Verrucomicrobiales</taxon>
        <taxon>Verrucomicrobiaceae</taxon>
        <taxon>Prosthecobacter</taxon>
    </lineage>
</organism>
<dbReference type="AlphaFoldDB" id="A0A7W7YPG0"/>
<feature type="domain" description="Glycosyl transferase family 1" evidence="1">
    <location>
        <begin position="194"/>
        <end position="342"/>
    </location>
</feature>
<reference evidence="4 5" key="1">
    <citation type="submission" date="2020-08" db="EMBL/GenBank/DDBJ databases">
        <title>Genomic Encyclopedia of Type Strains, Phase IV (KMG-IV): sequencing the most valuable type-strain genomes for metagenomic binning, comparative biology and taxonomic classification.</title>
        <authorList>
            <person name="Goeker M."/>
        </authorList>
    </citation>
    <scope>NUCLEOTIDE SEQUENCE [LARGE SCALE GENOMIC DNA]</scope>
    <source>
        <strain evidence="4 5">DSM 12251</strain>
    </source>
</reference>
<protein>
    <submittedName>
        <fullName evidence="4">Glycosyltransferase involved in cell wall biosynthesis</fullName>
    </submittedName>
</protein>
<dbReference type="SUPFAM" id="SSF53756">
    <property type="entry name" value="UDP-Glycosyltransferase/glycogen phosphorylase"/>
    <property type="match status" value="2"/>
</dbReference>
<evidence type="ECO:0000259" key="2">
    <source>
        <dbReference type="Pfam" id="PF13439"/>
    </source>
</evidence>
<sequence length="753" mass="82817">MPPPVQPCRIAFLIRDLGPGGAQRQMTALAKALAARGDFDITVVHFYTGVFEAELRAANIRTICVGKKSRWDLAGFFFRLVKIMRDLRPQVIHGYLHESNLMALMLKPFCGWPGIVWGIRDSSTDAATWGLLGRMSFRLNCLFSGFADRIIANSHAGRKWYVGQGYPEPSFEVIPNAIEAERWGHHSPALHGDTFTVVGRLHPMKDHGTFLRALALVPHARGRIIGSGDEPYAGELRQLAETLGIAGRVSWEPVRTDLPQVYPTLDCVVSSSSYGEGFSNVIGEAMACGLPCIASDVGDSAWLIADARWIFEPGNAEALAQRMRSFIALPAEERRELGNKNRVRIQKDFTPESMVTKTAQVLRDVAKGGNATTRVLWIIPGLGTGGAEMMMAQIIQGLPHLHHTVLSLTAGGKHIEPLRAAGARVHTLDMPAGKPSLTGLWQFLKLVRQARPTVIMGWMYHGCLAAMLARLVVWAPVVWNIRQSLYDLTLEKRGTAWVIRSLVPLSRWVSRITYNSKISAQQHEKLGYAASKTLLIANGFDLEKWHPMASEDQKRVTESQVKIGRFGRYSAIKDYPVFLEAAALIVREIPQAQFILVGTDVDERNAELMIQVRTLGLADHVKLLGERNDLPQLTAELDLSVSSSLSEGFPNVVGEAMACAVPVVATDVGDTAWVMGETGLRVPPRSPTTLAEACLKILHLPPQERRAQGQAGREHILRHFSLGSVLAQFETLLNPPVSSPSRETHAAVLVSHP</sequence>
<accession>A0A7W7YPG0</accession>
<evidence type="ECO:0000313" key="4">
    <source>
        <dbReference type="EMBL" id="MBB5039956.1"/>
    </source>
</evidence>
<name>A0A7W7YPG0_9BACT</name>
<dbReference type="Pfam" id="PF13439">
    <property type="entry name" value="Glyco_transf_4"/>
    <property type="match status" value="1"/>
</dbReference>
<dbReference type="EMBL" id="JACHIF010000010">
    <property type="protein sequence ID" value="MBB5039956.1"/>
    <property type="molecule type" value="Genomic_DNA"/>
</dbReference>
<dbReference type="RefSeq" id="WP_184212198.1">
    <property type="nucleotide sequence ID" value="NZ_JACHIF010000010.1"/>
</dbReference>
<proteinExistence type="predicted"/>
<dbReference type="Pfam" id="PF00534">
    <property type="entry name" value="Glycos_transf_1"/>
    <property type="match status" value="1"/>
</dbReference>